<dbReference type="SMART" id="SM00160">
    <property type="entry name" value="RanBD"/>
    <property type="match status" value="1"/>
</dbReference>
<dbReference type="SUPFAM" id="SSF50729">
    <property type="entry name" value="PH domain-like"/>
    <property type="match status" value="1"/>
</dbReference>
<dbReference type="InParanoid" id="I3EGG0"/>
<evidence type="ECO:0000259" key="2">
    <source>
        <dbReference type="PROSITE" id="PS50196"/>
    </source>
</evidence>
<dbReference type="STRING" id="935791.I3EGG0"/>
<feature type="region of interest" description="Disordered" evidence="1">
    <location>
        <begin position="154"/>
        <end position="253"/>
    </location>
</feature>
<sequence length="253" mass="29233">MEVKERKEENTAEDHTLETEEEQIRKRREEYTKLSEKDEIIFSASAILYRFQLETKSWVGRGKGKLRVSLEPTSKKYRITQIREKVFKLGCNHYIEAATVLSKYPLAEHSWIWTTFGDDCGDGLDRAQKYLARFSTLEEAEDFFNAVEKGRKTAEGAKKDPVSEKKDVKDVESEKKDVKDVESEKKDVKDVESEKKEAKDVESEKKDVKDVESEKKDVKDAKKSSDSGVEAKETHEKEDVNSEKKSSKKDESF</sequence>
<dbReference type="VEuPathDB" id="MicrosporidiaDB:NEQG_01751"/>
<dbReference type="Proteomes" id="UP000002872">
    <property type="component" value="Unassembled WGS sequence"/>
</dbReference>
<dbReference type="InterPro" id="IPR045255">
    <property type="entry name" value="RanBP1-like"/>
</dbReference>
<dbReference type="PANTHER" id="PTHR23138:SF87">
    <property type="entry name" value="E3 SUMO-PROTEIN LIGASE RANBP2"/>
    <property type="match status" value="1"/>
</dbReference>
<dbReference type="GO" id="GO:0005737">
    <property type="term" value="C:cytoplasm"/>
    <property type="evidence" value="ECO:0007669"/>
    <property type="project" value="TreeGrafter"/>
</dbReference>
<organism evidence="3 4">
    <name type="scientific">Nematocida parisii (strain ERTm3)</name>
    <name type="common">Nematode killer fungus</name>
    <dbReference type="NCBI Taxonomy" id="935791"/>
    <lineage>
        <taxon>Eukaryota</taxon>
        <taxon>Fungi</taxon>
        <taxon>Fungi incertae sedis</taxon>
        <taxon>Microsporidia</taxon>
        <taxon>Nematocida</taxon>
    </lineage>
</organism>
<dbReference type="GO" id="GO:0005643">
    <property type="term" value="C:nuclear pore"/>
    <property type="evidence" value="ECO:0007669"/>
    <property type="project" value="TreeGrafter"/>
</dbReference>
<dbReference type="OrthoDB" id="2357150at2759"/>
<dbReference type="PANTHER" id="PTHR23138">
    <property type="entry name" value="RAN BINDING PROTEIN"/>
    <property type="match status" value="1"/>
</dbReference>
<feature type="region of interest" description="Disordered" evidence="1">
    <location>
        <begin position="1"/>
        <end position="25"/>
    </location>
</feature>
<evidence type="ECO:0000313" key="4">
    <source>
        <dbReference type="Proteomes" id="UP000002872"/>
    </source>
</evidence>
<dbReference type="InterPro" id="IPR000156">
    <property type="entry name" value="Ran_bind_dom"/>
</dbReference>
<evidence type="ECO:0000256" key="1">
    <source>
        <dbReference type="SAM" id="MobiDB-lite"/>
    </source>
</evidence>
<dbReference type="PROSITE" id="PS50196">
    <property type="entry name" value="RANBD1"/>
    <property type="match status" value="1"/>
</dbReference>
<dbReference type="EMBL" id="GL870879">
    <property type="protein sequence ID" value="EIJ88307.1"/>
    <property type="molecule type" value="Genomic_DNA"/>
</dbReference>
<dbReference type="InterPro" id="IPR011993">
    <property type="entry name" value="PH-like_dom_sf"/>
</dbReference>
<protein>
    <recommendedName>
        <fullName evidence="2">RanBD1 domain-containing protein</fullName>
    </recommendedName>
</protein>
<name>I3EGG0_NEMP3</name>
<dbReference type="GO" id="GO:0005096">
    <property type="term" value="F:GTPase activator activity"/>
    <property type="evidence" value="ECO:0007669"/>
    <property type="project" value="TreeGrafter"/>
</dbReference>
<dbReference type="Pfam" id="PF00638">
    <property type="entry name" value="Ran_BP1"/>
    <property type="match status" value="1"/>
</dbReference>
<gene>
    <name evidence="3" type="ORF">NEQG_01751</name>
</gene>
<accession>I3EGG0</accession>
<proteinExistence type="predicted"/>
<feature type="domain" description="RanBD1" evidence="2">
    <location>
        <begin position="30"/>
        <end position="156"/>
    </location>
</feature>
<dbReference type="OMA" id="HYIYPNK"/>
<keyword evidence="4" id="KW-1185">Reference proteome</keyword>
<dbReference type="Gene3D" id="2.30.29.30">
    <property type="entry name" value="Pleckstrin-homology domain (PH domain)/Phosphotyrosine-binding domain (PTB)"/>
    <property type="match status" value="1"/>
</dbReference>
<dbReference type="CDD" id="cd00835">
    <property type="entry name" value="RanBD_family"/>
    <property type="match status" value="1"/>
</dbReference>
<dbReference type="AlphaFoldDB" id="I3EGG0"/>
<evidence type="ECO:0000313" key="3">
    <source>
        <dbReference type="EMBL" id="EIJ88307.1"/>
    </source>
</evidence>
<dbReference type="HOGENOM" id="CLU_096168_0_0_1"/>
<reference evidence="3" key="1">
    <citation type="submission" date="2011-01" db="EMBL/GenBank/DDBJ databases">
        <title>The Genome Sequence of Nematocida parisii strain ERTm3.</title>
        <authorList>
            <consortium name="The Broad Institute Genome Sequencing Platform"/>
            <consortium name="The Broad Institute Genome Sequencing Center for Infectious Disease"/>
            <person name="Cuomo C."/>
            <person name="Troemel E."/>
            <person name="Young S.K."/>
            <person name="Zeng Q."/>
            <person name="Gargeya S."/>
            <person name="Fitzgerald M."/>
            <person name="Haas B."/>
            <person name="Abouelleil A."/>
            <person name="Alvarado L."/>
            <person name="Arachchi H.M."/>
            <person name="Berlin A."/>
            <person name="Chapman S.B."/>
            <person name="Gearin G."/>
            <person name="Goldberg J."/>
            <person name="Griggs A."/>
            <person name="Gujja S."/>
            <person name="Hansen M."/>
            <person name="Heiman D."/>
            <person name="Howarth C."/>
            <person name="Larimer J."/>
            <person name="Lui A."/>
            <person name="MacDonald P.J.P."/>
            <person name="McCowen C."/>
            <person name="Montmayeur A."/>
            <person name="Murphy C."/>
            <person name="Neiman D."/>
            <person name="Pearson M."/>
            <person name="Priest M."/>
            <person name="Roberts A."/>
            <person name="Saif S."/>
            <person name="Shea T."/>
            <person name="Sisk P."/>
            <person name="Stolte C."/>
            <person name="Sykes S."/>
            <person name="Wortman J."/>
            <person name="Nusbaum C."/>
            <person name="Birren B."/>
        </authorList>
    </citation>
    <scope>NUCLEOTIDE SEQUENCE</scope>
    <source>
        <strain evidence="3">ERTm3</strain>
    </source>
</reference>